<dbReference type="PROSITE" id="PS51379">
    <property type="entry name" value="4FE4S_FER_2"/>
    <property type="match status" value="2"/>
</dbReference>
<sequence length="263" mass="28031">MQIDRITCVCFSATGLTQKTADLFTDAFGAPVKKVDITPFSAEDVSLSFGPSELVVFAAPVYGGRIPAAAARRLSHLKGNHTPAVVLAVYGNRDYDDALLEMQDIALAGGFVPVAAAAPVAQHSLMPRVAKGRPDEKDASLLAAFAKRVQQYLRQADAQELTVPSVKGKRPYQAYPKIPFQPSASSACVKCGVCAQACPTGAISLENPSQTDASRCISCMRCVAVCPHHARGINKLLQGVAQAAFLLKYGARKEPEFYCNDKS</sequence>
<dbReference type="PANTHER" id="PTHR24960:SF79">
    <property type="entry name" value="PHOTOSYSTEM I IRON-SULFUR CENTER"/>
    <property type="match status" value="1"/>
</dbReference>
<feature type="domain" description="4Fe-4S ferredoxin-type" evidence="6">
    <location>
        <begin position="176"/>
        <end position="208"/>
    </location>
</feature>
<keyword evidence="1" id="KW-0004">4Fe-4S</keyword>
<dbReference type="SUPFAM" id="SSF52218">
    <property type="entry name" value="Flavoproteins"/>
    <property type="match status" value="1"/>
</dbReference>
<dbReference type="PROSITE" id="PS50902">
    <property type="entry name" value="FLAVODOXIN_LIKE"/>
    <property type="match status" value="1"/>
</dbReference>
<feature type="domain" description="Flavodoxin-like" evidence="5">
    <location>
        <begin position="6"/>
        <end position="150"/>
    </location>
</feature>
<protein>
    <recommendedName>
        <fullName evidence="9">4Fe-4S ferredoxin</fullName>
    </recommendedName>
</protein>
<dbReference type="OrthoDB" id="9813995at2"/>
<dbReference type="InterPro" id="IPR029039">
    <property type="entry name" value="Flavoprotein-like_sf"/>
</dbReference>
<proteinExistence type="predicted"/>
<dbReference type="GO" id="GO:0051539">
    <property type="term" value="F:4 iron, 4 sulfur cluster binding"/>
    <property type="evidence" value="ECO:0007669"/>
    <property type="project" value="UniProtKB-KW"/>
</dbReference>
<dbReference type="EMBL" id="NFJD01000001">
    <property type="protein sequence ID" value="OUO57539.1"/>
    <property type="molecule type" value="Genomic_DNA"/>
</dbReference>
<dbReference type="GO" id="GO:0046872">
    <property type="term" value="F:metal ion binding"/>
    <property type="evidence" value="ECO:0007669"/>
    <property type="project" value="UniProtKB-KW"/>
</dbReference>
<keyword evidence="3" id="KW-0408">Iron</keyword>
<evidence type="ECO:0000256" key="2">
    <source>
        <dbReference type="ARBA" id="ARBA00022723"/>
    </source>
</evidence>
<organism evidence="7 8">
    <name type="scientific">Candidatus Avelusimicrobium gallicola</name>
    <dbReference type="NCBI Taxonomy" id="2562704"/>
    <lineage>
        <taxon>Bacteria</taxon>
        <taxon>Pseudomonadati</taxon>
        <taxon>Elusimicrobiota</taxon>
        <taxon>Elusimicrobia</taxon>
        <taxon>Elusimicrobiales</taxon>
        <taxon>Elusimicrobiaceae</taxon>
        <taxon>Candidatus Avelusimicrobium</taxon>
    </lineage>
</organism>
<dbReference type="InterPro" id="IPR008254">
    <property type="entry name" value="Flavodoxin/NO_synth"/>
</dbReference>
<dbReference type="PROSITE" id="PS00198">
    <property type="entry name" value="4FE4S_FER_1"/>
    <property type="match status" value="2"/>
</dbReference>
<dbReference type="AlphaFoldDB" id="A0A1Y4DIP3"/>
<evidence type="ECO:0008006" key="9">
    <source>
        <dbReference type="Google" id="ProtNLM"/>
    </source>
</evidence>
<reference evidence="8" key="1">
    <citation type="submission" date="2017-04" db="EMBL/GenBank/DDBJ databases">
        <title>Function of individual gut microbiota members based on whole genome sequencing of pure cultures obtained from chicken caecum.</title>
        <authorList>
            <person name="Medvecky M."/>
            <person name="Cejkova D."/>
            <person name="Polansky O."/>
            <person name="Karasova D."/>
            <person name="Kubasova T."/>
            <person name="Cizek A."/>
            <person name="Rychlik I."/>
        </authorList>
    </citation>
    <scope>NUCLEOTIDE SEQUENCE [LARGE SCALE GENOMIC DNA]</scope>
    <source>
        <strain evidence="8">An273</strain>
    </source>
</reference>
<evidence type="ECO:0000259" key="5">
    <source>
        <dbReference type="PROSITE" id="PS50902"/>
    </source>
</evidence>
<evidence type="ECO:0000313" key="7">
    <source>
        <dbReference type="EMBL" id="OUO57539.1"/>
    </source>
</evidence>
<dbReference type="InterPro" id="IPR017900">
    <property type="entry name" value="4Fe4S_Fe_S_CS"/>
</dbReference>
<dbReference type="GO" id="GO:0010181">
    <property type="term" value="F:FMN binding"/>
    <property type="evidence" value="ECO:0007669"/>
    <property type="project" value="InterPro"/>
</dbReference>
<evidence type="ECO:0000256" key="1">
    <source>
        <dbReference type="ARBA" id="ARBA00022485"/>
    </source>
</evidence>
<dbReference type="Proteomes" id="UP000196368">
    <property type="component" value="Unassembled WGS sequence"/>
</dbReference>
<dbReference type="Pfam" id="PF12838">
    <property type="entry name" value="Fer4_7"/>
    <property type="match status" value="1"/>
</dbReference>
<name>A0A1Y4DIP3_9BACT</name>
<dbReference type="NCBIfam" id="NF038196">
    <property type="entry name" value="ferrodoxin_EFR1"/>
    <property type="match status" value="1"/>
</dbReference>
<dbReference type="PANTHER" id="PTHR24960">
    <property type="entry name" value="PHOTOSYSTEM I IRON-SULFUR CENTER-RELATED"/>
    <property type="match status" value="1"/>
</dbReference>
<dbReference type="SUPFAM" id="SSF54862">
    <property type="entry name" value="4Fe-4S ferredoxins"/>
    <property type="match status" value="1"/>
</dbReference>
<feature type="domain" description="4Fe-4S ferredoxin-type" evidence="6">
    <location>
        <begin position="212"/>
        <end position="236"/>
    </location>
</feature>
<dbReference type="InterPro" id="IPR017896">
    <property type="entry name" value="4Fe4S_Fe-S-bd"/>
</dbReference>
<comment type="caution">
    <text evidence="7">The sequence shown here is derived from an EMBL/GenBank/DDBJ whole genome shotgun (WGS) entry which is preliminary data.</text>
</comment>
<evidence type="ECO:0000256" key="4">
    <source>
        <dbReference type="ARBA" id="ARBA00023014"/>
    </source>
</evidence>
<evidence type="ECO:0000256" key="3">
    <source>
        <dbReference type="ARBA" id="ARBA00023004"/>
    </source>
</evidence>
<dbReference type="InterPro" id="IPR050157">
    <property type="entry name" value="PSI_iron-sulfur_center"/>
</dbReference>
<keyword evidence="4" id="KW-0411">Iron-sulfur</keyword>
<evidence type="ECO:0000259" key="6">
    <source>
        <dbReference type="PROSITE" id="PS51379"/>
    </source>
</evidence>
<dbReference type="Gene3D" id="3.40.50.360">
    <property type="match status" value="1"/>
</dbReference>
<dbReference type="InterPro" id="IPR047964">
    <property type="entry name" value="EFR1-like"/>
</dbReference>
<dbReference type="Gene3D" id="3.30.70.20">
    <property type="match status" value="1"/>
</dbReference>
<gene>
    <name evidence="7" type="ORF">B5F75_01835</name>
</gene>
<accession>A0A1Y4DIP3</accession>
<keyword evidence="2" id="KW-0479">Metal-binding</keyword>
<evidence type="ECO:0000313" key="8">
    <source>
        <dbReference type="Proteomes" id="UP000196368"/>
    </source>
</evidence>
<keyword evidence="8" id="KW-1185">Reference proteome</keyword>
<dbReference type="RefSeq" id="WP_087287051.1">
    <property type="nucleotide sequence ID" value="NZ_NFJD01000001.1"/>
</dbReference>